<accession>A0A1D1XZ55</accession>
<dbReference type="InterPro" id="IPR003892">
    <property type="entry name" value="CUE"/>
</dbReference>
<name>A0A1D1XZ55_9ARAE</name>
<dbReference type="GO" id="GO:0043130">
    <property type="term" value="F:ubiquitin binding"/>
    <property type="evidence" value="ECO:0007669"/>
    <property type="project" value="InterPro"/>
</dbReference>
<dbReference type="PANTHER" id="PTHR16461">
    <property type="entry name" value="TOLL-INTERACTING PROTEIN"/>
    <property type="match status" value="1"/>
</dbReference>
<dbReference type="SMART" id="SM00546">
    <property type="entry name" value="CUE"/>
    <property type="match status" value="1"/>
</dbReference>
<evidence type="ECO:0000313" key="3">
    <source>
        <dbReference type="EMBL" id="JAT47679.1"/>
    </source>
</evidence>
<feature type="compositionally biased region" description="Basic and acidic residues" evidence="1">
    <location>
        <begin position="286"/>
        <end position="307"/>
    </location>
</feature>
<dbReference type="CDD" id="cd14279">
    <property type="entry name" value="CUE"/>
    <property type="match status" value="1"/>
</dbReference>
<dbReference type="Gene3D" id="1.10.8.10">
    <property type="entry name" value="DNA helicase RuvA subunit, C-terminal domain"/>
    <property type="match status" value="1"/>
</dbReference>
<feature type="compositionally biased region" description="Polar residues" evidence="1">
    <location>
        <begin position="149"/>
        <end position="165"/>
    </location>
</feature>
<feature type="compositionally biased region" description="Low complexity" evidence="1">
    <location>
        <begin position="272"/>
        <end position="284"/>
    </location>
</feature>
<feature type="domain" description="CUE" evidence="2">
    <location>
        <begin position="4"/>
        <end position="47"/>
    </location>
</feature>
<feature type="region of interest" description="Disordered" evidence="1">
    <location>
        <begin position="149"/>
        <end position="307"/>
    </location>
</feature>
<dbReference type="AlphaFoldDB" id="A0A1D1XZ55"/>
<gene>
    <name evidence="3" type="primary">SPBC16E9.02c_1</name>
    <name evidence="3" type="ORF">g.26827</name>
</gene>
<feature type="compositionally biased region" description="Polar residues" evidence="1">
    <location>
        <begin position="195"/>
        <end position="205"/>
    </location>
</feature>
<protein>
    <submittedName>
        <fullName evidence="3">CUE domain-containing protein 5</fullName>
    </submittedName>
</protein>
<evidence type="ECO:0000259" key="2">
    <source>
        <dbReference type="PROSITE" id="PS51140"/>
    </source>
</evidence>
<sequence>MAAQRTESVDTLKGMFPDVDPEVCEAVFDANNGNLEQSINALLGMSDPNYKSEETIPAQNESSNREQIERDEELARSLAAEADRQFYAENPQYDAQRQRQQYQHEQQSPPQQQSTFDFSEELPIIKEKIVQAVDTTKKKAKEWYDKLKQQTATRNETTQHSTPHYTSLPGYEADNPLLDEDFSPLQPQKNDDRQYTSSTTNSNARISPLKSQPVYGSHGIDVNKDTDDDDDVFSSTNQQIKIIREDQNQSSINSVSTASPYKLNDDLGTPVNNNSTSTTTSLTSPHKSDAEEIKNDLEIKKDLDVKQ</sequence>
<feature type="region of interest" description="Disordered" evidence="1">
    <location>
        <begin position="45"/>
        <end position="121"/>
    </location>
</feature>
<dbReference type="SUPFAM" id="SSF46934">
    <property type="entry name" value="UBA-like"/>
    <property type="match status" value="1"/>
</dbReference>
<feature type="compositionally biased region" description="Polar residues" evidence="1">
    <location>
        <begin position="248"/>
        <end position="259"/>
    </location>
</feature>
<feature type="compositionally biased region" description="Low complexity" evidence="1">
    <location>
        <begin position="92"/>
        <end position="114"/>
    </location>
</feature>
<organism evidence="3">
    <name type="scientific">Anthurium amnicola</name>
    <dbReference type="NCBI Taxonomy" id="1678845"/>
    <lineage>
        <taxon>Eukaryota</taxon>
        <taxon>Viridiplantae</taxon>
        <taxon>Streptophyta</taxon>
        <taxon>Embryophyta</taxon>
        <taxon>Tracheophyta</taxon>
        <taxon>Spermatophyta</taxon>
        <taxon>Magnoliopsida</taxon>
        <taxon>Liliopsida</taxon>
        <taxon>Araceae</taxon>
        <taxon>Pothoideae</taxon>
        <taxon>Potheae</taxon>
        <taxon>Anthurium</taxon>
    </lineage>
</organism>
<dbReference type="GO" id="GO:0006511">
    <property type="term" value="P:ubiquitin-dependent protein catabolic process"/>
    <property type="evidence" value="ECO:0007669"/>
    <property type="project" value="TreeGrafter"/>
</dbReference>
<dbReference type="EMBL" id="GDJX01020257">
    <property type="protein sequence ID" value="JAT47679.1"/>
    <property type="molecule type" value="Transcribed_RNA"/>
</dbReference>
<dbReference type="Pfam" id="PF02845">
    <property type="entry name" value="CUE"/>
    <property type="match status" value="1"/>
</dbReference>
<dbReference type="PROSITE" id="PS51140">
    <property type="entry name" value="CUE"/>
    <property type="match status" value="1"/>
</dbReference>
<dbReference type="GO" id="GO:0031624">
    <property type="term" value="F:ubiquitin conjugating enzyme binding"/>
    <property type="evidence" value="ECO:0007669"/>
    <property type="project" value="TreeGrafter"/>
</dbReference>
<evidence type="ECO:0000256" key="1">
    <source>
        <dbReference type="SAM" id="MobiDB-lite"/>
    </source>
</evidence>
<reference evidence="3" key="1">
    <citation type="submission" date="2015-07" db="EMBL/GenBank/DDBJ databases">
        <title>Transcriptome Assembly of Anthurium amnicola.</title>
        <authorList>
            <person name="Suzuki J."/>
        </authorList>
    </citation>
    <scope>NUCLEOTIDE SEQUENCE</scope>
</reference>
<dbReference type="GO" id="GO:0005737">
    <property type="term" value="C:cytoplasm"/>
    <property type="evidence" value="ECO:0007669"/>
    <property type="project" value="TreeGrafter"/>
</dbReference>
<dbReference type="InterPro" id="IPR009060">
    <property type="entry name" value="UBA-like_sf"/>
</dbReference>
<dbReference type="PANTHER" id="PTHR16461:SF5">
    <property type="entry name" value="TOLL-INTERACTING PROTEIN"/>
    <property type="match status" value="1"/>
</dbReference>
<proteinExistence type="predicted"/>